<accession>A0A1D6G9Y9</accession>
<dbReference type="Gene3D" id="3.90.1720.10">
    <property type="entry name" value="endopeptidase domain like (from Nostoc punctiforme)"/>
    <property type="match status" value="1"/>
</dbReference>
<dbReference type="EMBL" id="CM000784">
    <property type="protein sequence ID" value="AQK99922.1"/>
    <property type="molecule type" value="Genomic_DNA"/>
</dbReference>
<dbReference type="OMA" id="PKYFRPQ"/>
<name>A0A1D6G9Y9_MAIZE</name>
<dbReference type="IntAct" id="A0A1D6G9Y9">
    <property type="interactions" value="9"/>
</dbReference>
<dbReference type="AlphaFoldDB" id="A0A1D6G9Y9"/>
<sequence>MTAPKLKLLALPTLLVLILLLLLSAARRRVLLETLLLRAPVLPGDLLPLLPWPVAQPLLRRLALRGPADLLPAFVGAARAPGSDDAYPVAEWKGACFYENRAWVEFRNGTGGGLGGGVVHVETSKAHSWTCIDLYVFATPYRVTWDYYFLGREHTLDIKEWESEAEYEYVKRNGVSIFLMPSGTIGTLRALWDVFPLFTNTAWGENANLAFLEKHMGATFEERPKPWVSELNPDDIQSGDFLVLSKIRGRWGGFETLEKWVTGAYAGHTAVCLRDSDGKLWVGESGNENEQGEDVIAILPWEEWWEFEVTKDDSNPQIALLPLHPDLRAKFNETAAWIYAKSMEGKPYGYHNMIFSWIDTISDNYPPPLDAHVVASVMTVWSKLQPEYAANMWKEALNKRLGTKVCLNLFFGVSARCYLVLFFYFQGLDLSEIIVESEKRGITFDKLLSVPENDSWVYEDGQSASCVAFVLMMYKEAGLFDPITSSIEVTEFTIKDAYILNFFEDNSTRLPEWCNKDDDVKLPFCQIKGKYRMELPGYNTMKPYAHMNERCPSLPPDYNRTKGC</sequence>
<organism evidence="1">
    <name type="scientific">Zea mays</name>
    <name type="common">Maize</name>
    <dbReference type="NCBI Taxonomy" id="4577"/>
    <lineage>
        <taxon>Eukaryota</taxon>
        <taxon>Viridiplantae</taxon>
        <taxon>Streptophyta</taxon>
        <taxon>Embryophyta</taxon>
        <taxon>Tracheophyta</taxon>
        <taxon>Spermatophyta</taxon>
        <taxon>Magnoliopsida</taxon>
        <taxon>Liliopsida</taxon>
        <taxon>Poales</taxon>
        <taxon>Poaceae</taxon>
        <taxon>PACMAD clade</taxon>
        <taxon>Panicoideae</taxon>
        <taxon>Andropogonodae</taxon>
        <taxon>Andropogoneae</taxon>
        <taxon>Tripsacinae</taxon>
        <taxon>Zea</taxon>
    </lineage>
</organism>
<dbReference type="PANTHER" id="PTHR31354">
    <property type="entry name" value="OS01G0793500 PROTEIN"/>
    <property type="match status" value="1"/>
</dbReference>
<evidence type="ECO:0000313" key="1">
    <source>
        <dbReference type="EMBL" id="AQK99922.1"/>
    </source>
</evidence>
<protein>
    <submittedName>
        <fullName evidence="1">Uncharacterized protein</fullName>
    </submittedName>
</protein>
<gene>
    <name evidence="1" type="ORF">ZEAMMB73_Zm00001d012597</name>
</gene>
<dbReference type="InParanoid" id="A0A1D6G9Y9"/>
<proteinExistence type="predicted"/>
<dbReference type="PANTHER" id="PTHR31354:SF2">
    <property type="entry name" value="OS01G0793500 PROTEIN"/>
    <property type="match status" value="1"/>
</dbReference>
<dbReference type="ExpressionAtlas" id="A0A1D6G9Y9">
    <property type="expression patterns" value="baseline and differential"/>
</dbReference>
<reference evidence="1" key="1">
    <citation type="submission" date="2015-12" db="EMBL/GenBank/DDBJ databases">
        <title>Update maize B73 reference genome by single molecule sequencing technologies.</title>
        <authorList>
            <consortium name="Maize Genome Sequencing Project"/>
            <person name="Ware D."/>
        </authorList>
    </citation>
    <scope>NUCLEOTIDE SEQUENCE</scope>
    <source>
        <tissue evidence="1">Seedling</tissue>
    </source>
</reference>
<dbReference type="FunCoup" id="A0A1D6G9Y9">
    <property type="interactions" value="819"/>
</dbReference>